<accession>A0A9D1FR99</accession>
<organism evidence="2 3">
    <name type="scientific">Candidatus Caccousia stercoris</name>
    <dbReference type="NCBI Taxonomy" id="2840723"/>
    <lineage>
        <taxon>Bacteria</taxon>
        <taxon>Bacillati</taxon>
        <taxon>Bacillota</taxon>
        <taxon>Clostridia</taxon>
        <taxon>Eubacteriales</taxon>
        <taxon>Oscillospiraceae</taxon>
        <taxon>Oscillospiraceae incertae sedis</taxon>
        <taxon>Candidatus Caccousia</taxon>
    </lineage>
</organism>
<dbReference type="AlphaFoldDB" id="A0A9D1FR99"/>
<dbReference type="InterPro" id="IPR041492">
    <property type="entry name" value="HAD_2"/>
</dbReference>
<evidence type="ECO:0000313" key="2">
    <source>
        <dbReference type="EMBL" id="HIS78329.1"/>
    </source>
</evidence>
<evidence type="ECO:0000256" key="1">
    <source>
        <dbReference type="ARBA" id="ARBA00022801"/>
    </source>
</evidence>
<dbReference type="EMBL" id="DVJM01000054">
    <property type="protein sequence ID" value="HIS78329.1"/>
    <property type="molecule type" value="Genomic_DNA"/>
</dbReference>
<proteinExistence type="predicted"/>
<reference evidence="2" key="2">
    <citation type="journal article" date="2021" name="PeerJ">
        <title>Extensive microbial diversity within the chicken gut microbiome revealed by metagenomics and culture.</title>
        <authorList>
            <person name="Gilroy R."/>
            <person name="Ravi A."/>
            <person name="Getino M."/>
            <person name="Pursley I."/>
            <person name="Horton D.L."/>
            <person name="Alikhan N.F."/>
            <person name="Baker D."/>
            <person name="Gharbi K."/>
            <person name="Hall N."/>
            <person name="Watson M."/>
            <person name="Adriaenssens E.M."/>
            <person name="Foster-Nyarko E."/>
            <person name="Jarju S."/>
            <person name="Secka A."/>
            <person name="Antonio M."/>
            <person name="Oren A."/>
            <person name="Chaudhuri R.R."/>
            <person name="La Ragione R."/>
            <person name="Hildebrand F."/>
            <person name="Pallen M.J."/>
        </authorList>
    </citation>
    <scope>NUCLEOTIDE SEQUENCE</scope>
    <source>
        <strain evidence="2">6086</strain>
    </source>
</reference>
<dbReference type="InterPro" id="IPR036412">
    <property type="entry name" value="HAD-like_sf"/>
</dbReference>
<gene>
    <name evidence="2" type="ORF">IAD03_03050</name>
</gene>
<sequence>MKKPQMILFDYGQTLCTERWDDPLGGCRAVLKAAVENPRGITPEQLDAAFWSMDTSLFRLSKDPWQTGPELCWHAFARSVFESLELKFSVGYQELEELFWYERTEPTVAVDYMPELLDFLKREGIRTGVVSNLCFNEKTLCKRINKCLPNHAFEFIMVSSEYAFRKPMPQFYRLALTKAHLEPGDVWFCGDNAVCDVDGPQAIGIQGIWFTGVMLNPESQRLRPQSRGHWEITDWRELQ</sequence>
<dbReference type="PANTHER" id="PTHR43316">
    <property type="entry name" value="HYDROLASE, HALOACID DELAHOGENASE-RELATED"/>
    <property type="match status" value="1"/>
</dbReference>
<evidence type="ECO:0000313" key="3">
    <source>
        <dbReference type="Proteomes" id="UP000824141"/>
    </source>
</evidence>
<keyword evidence="1 2" id="KW-0378">Hydrolase</keyword>
<dbReference type="Pfam" id="PF13419">
    <property type="entry name" value="HAD_2"/>
    <property type="match status" value="1"/>
</dbReference>
<dbReference type="InterPro" id="IPR006439">
    <property type="entry name" value="HAD-SF_hydro_IA"/>
</dbReference>
<comment type="caution">
    <text evidence="2">The sequence shown here is derived from an EMBL/GenBank/DDBJ whole genome shotgun (WGS) entry which is preliminary data.</text>
</comment>
<feature type="non-terminal residue" evidence="2">
    <location>
        <position position="239"/>
    </location>
</feature>
<dbReference type="GO" id="GO:0016787">
    <property type="term" value="F:hydrolase activity"/>
    <property type="evidence" value="ECO:0007669"/>
    <property type="project" value="UniProtKB-KW"/>
</dbReference>
<dbReference type="SUPFAM" id="SSF56784">
    <property type="entry name" value="HAD-like"/>
    <property type="match status" value="1"/>
</dbReference>
<dbReference type="InterPro" id="IPR051540">
    <property type="entry name" value="S-2-haloacid_dehalogenase"/>
</dbReference>
<protein>
    <submittedName>
        <fullName evidence="2">HAD-IA family hydrolase</fullName>
    </submittedName>
</protein>
<dbReference type="Gene3D" id="3.40.50.1000">
    <property type="entry name" value="HAD superfamily/HAD-like"/>
    <property type="match status" value="1"/>
</dbReference>
<dbReference type="Proteomes" id="UP000824141">
    <property type="component" value="Unassembled WGS sequence"/>
</dbReference>
<dbReference type="InterPro" id="IPR023214">
    <property type="entry name" value="HAD_sf"/>
</dbReference>
<name>A0A9D1FR99_9FIRM</name>
<dbReference type="NCBIfam" id="TIGR01549">
    <property type="entry name" value="HAD-SF-IA-v1"/>
    <property type="match status" value="1"/>
</dbReference>
<dbReference type="PANTHER" id="PTHR43316:SF3">
    <property type="entry name" value="HALOACID DEHALOGENASE, TYPE II (AFU_ORTHOLOGUE AFUA_2G07750)-RELATED"/>
    <property type="match status" value="1"/>
</dbReference>
<reference evidence="2" key="1">
    <citation type="submission" date="2020-10" db="EMBL/GenBank/DDBJ databases">
        <authorList>
            <person name="Gilroy R."/>
        </authorList>
    </citation>
    <scope>NUCLEOTIDE SEQUENCE</scope>
    <source>
        <strain evidence="2">6086</strain>
    </source>
</reference>